<feature type="compositionally biased region" description="Acidic residues" evidence="3">
    <location>
        <begin position="102"/>
        <end position="111"/>
    </location>
</feature>
<evidence type="ECO:0000256" key="1">
    <source>
        <dbReference type="ARBA" id="ARBA00007473"/>
    </source>
</evidence>
<feature type="compositionally biased region" description="Basic and acidic residues" evidence="3">
    <location>
        <begin position="181"/>
        <end position="190"/>
    </location>
</feature>
<feature type="compositionally biased region" description="Basic and acidic residues" evidence="3">
    <location>
        <begin position="91"/>
        <end position="101"/>
    </location>
</feature>
<accession>A0A5N6NPK5</accession>
<comment type="caution">
    <text evidence="5">The sequence shown here is derived from an EMBL/GenBank/DDBJ whole genome shotgun (WGS) entry which is preliminary data.</text>
</comment>
<feature type="coiled-coil region" evidence="2">
    <location>
        <begin position="437"/>
        <end position="466"/>
    </location>
</feature>
<dbReference type="InterPro" id="IPR018034">
    <property type="entry name" value="Kri1"/>
</dbReference>
<dbReference type="PANTHER" id="PTHR14490">
    <property type="entry name" value="ZINC FINGER, ZZ TYPE"/>
    <property type="match status" value="1"/>
</dbReference>
<dbReference type="InterPro" id="IPR024626">
    <property type="entry name" value="Kri1-like_C"/>
</dbReference>
<organism evidence="5 6">
    <name type="scientific">Mikania micrantha</name>
    <name type="common">bitter vine</name>
    <dbReference type="NCBI Taxonomy" id="192012"/>
    <lineage>
        <taxon>Eukaryota</taxon>
        <taxon>Viridiplantae</taxon>
        <taxon>Streptophyta</taxon>
        <taxon>Embryophyta</taxon>
        <taxon>Tracheophyta</taxon>
        <taxon>Spermatophyta</taxon>
        <taxon>Magnoliopsida</taxon>
        <taxon>eudicotyledons</taxon>
        <taxon>Gunneridae</taxon>
        <taxon>Pentapetalae</taxon>
        <taxon>asterids</taxon>
        <taxon>campanulids</taxon>
        <taxon>Asterales</taxon>
        <taxon>Asteraceae</taxon>
        <taxon>Asteroideae</taxon>
        <taxon>Heliantheae alliance</taxon>
        <taxon>Eupatorieae</taxon>
        <taxon>Mikania</taxon>
    </lineage>
</organism>
<feature type="region of interest" description="Disordered" evidence="3">
    <location>
        <begin position="243"/>
        <end position="310"/>
    </location>
</feature>
<feature type="compositionally biased region" description="Basic and acidic residues" evidence="3">
    <location>
        <begin position="282"/>
        <end position="303"/>
    </location>
</feature>
<dbReference type="Pfam" id="PF05178">
    <property type="entry name" value="Kri1"/>
    <property type="match status" value="1"/>
</dbReference>
<name>A0A5N6NPK5_9ASTR</name>
<feature type="region of interest" description="Disordered" evidence="3">
    <location>
        <begin position="537"/>
        <end position="636"/>
    </location>
</feature>
<evidence type="ECO:0000259" key="4">
    <source>
        <dbReference type="Pfam" id="PF12936"/>
    </source>
</evidence>
<feature type="domain" description="Kri1-like C-terminal" evidence="4">
    <location>
        <begin position="461"/>
        <end position="543"/>
    </location>
</feature>
<feature type="compositionally biased region" description="Acidic residues" evidence="3">
    <location>
        <begin position="53"/>
        <end position="68"/>
    </location>
</feature>
<feature type="compositionally biased region" description="Basic and acidic residues" evidence="3">
    <location>
        <begin position="561"/>
        <end position="602"/>
    </location>
</feature>
<feature type="region of interest" description="Disordered" evidence="3">
    <location>
        <begin position="41"/>
        <end position="70"/>
    </location>
</feature>
<comment type="similarity">
    <text evidence="1">Belongs to the KRI1 family.</text>
</comment>
<feature type="region of interest" description="Disordered" evidence="3">
    <location>
        <begin position="180"/>
        <end position="200"/>
    </location>
</feature>
<keyword evidence="6" id="KW-1185">Reference proteome</keyword>
<keyword evidence="2" id="KW-0175">Coiled coil</keyword>
<dbReference type="PANTHER" id="PTHR14490:SF5">
    <property type="entry name" value="PROTEIN KRI1 HOMOLOG"/>
    <property type="match status" value="1"/>
</dbReference>
<protein>
    <recommendedName>
        <fullName evidence="4">Kri1-like C-terminal domain-containing protein</fullName>
    </recommendedName>
</protein>
<gene>
    <name evidence="5" type="ORF">E3N88_19740</name>
</gene>
<evidence type="ECO:0000256" key="3">
    <source>
        <dbReference type="SAM" id="MobiDB-lite"/>
    </source>
</evidence>
<feature type="region of interest" description="Disordered" evidence="3">
    <location>
        <begin position="377"/>
        <end position="402"/>
    </location>
</feature>
<dbReference type="GO" id="GO:0005730">
    <property type="term" value="C:nucleolus"/>
    <property type="evidence" value="ECO:0007669"/>
    <property type="project" value="TreeGrafter"/>
</dbReference>
<dbReference type="EMBL" id="SZYD01000010">
    <property type="protein sequence ID" value="KAD4983069.1"/>
    <property type="molecule type" value="Genomic_DNA"/>
</dbReference>
<sequence length="636" mass="74920">MGMKLFGDEDGSEAGDLSKIEINREFARRFEHNKKREDLQRFEELKNKGVINDSDEDDESSDDEEDIVNDTTKQDLKFFDALIKVRNKDPSLKSKDAKLFDSDEEEDDDVNDVGGGKKEKKKKPMFLKDVNAKLLIGDGPEFDDEDDEREIKNKKKSYFEELEEVKKEFLDAVADEDDDGELLKVKNDKGDQDDDDEDDHVYEKKLDEYFQEDDKLDENEKFLKDYFRKKMWLDKDDGKGFHDDEIDVSEDEKELEKQEDYERGFNFRHEENTGDIVMGHSRKVEHSVRKMESKRRTQRENKKQRMAQAEFERNEEIKYLKNLKKKEMNEKLRKIRETAGIDENSGFMLVEHDLEEEFDPEEYDRKMKKAFGDDFYEADDVDPDFGSDEEDGELKKPNFDEEDDLLGLPKGWDDELGSNEGFLTTREKTLKKKVKVNDEIDERLQDDEQKRKISELEKELIKKELDEYLKLDCEGTIGDLRTRFRYKPVNKNTYGLKAKEILIVDEKELNQLVPLKKLAPYREDEFIVPHRKIKEHKQRIKSLLRGEPVDGLTNGSKKSKHDVGQAETEKEKLEAETEKSKSDVVTEKSKADAGNDQKELSRKQRRKMRLNELKISEKRRLAYEGSATKTNKKRKH</sequence>
<feature type="compositionally biased region" description="Basic and acidic residues" evidence="3">
    <location>
        <begin position="609"/>
        <end position="622"/>
    </location>
</feature>
<feature type="compositionally biased region" description="Acidic residues" evidence="3">
    <location>
        <begin position="377"/>
        <end position="392"/>
    </location>
</feature>
<dbReference type="GO" id="GO:0000447">
    <property type="term" value="P:endonucleolytic cleavage in ITS1 to separate SSU-rRNA from 5.8S rRNA and LSU-rRNA from tricistronic rRNA transcript (SSU-rRNA, 5.8S rRNA, LSU-rRNA)"/>
    <property type="evidence" value="ECO:0007669"/>
    <property type="project" value="TreeGrafter"/>
</dbReference>
<dbReference type="OrthoDB" id="10252032at2759"/>
<feature type="compositionally biased region" description="Basic and acidic residues" evidence="3">
    <location>
        <begin position="254"/>
        <end position="272"/>
    </location>
</feature>
<evidence type="ECO:0000313" key="6">
    <source>
        <dbReference type="Proteomes" id="UP000326396"/>
    </source>
</evidence>
<evidence type="ECO:0000256" key="2">
    <source>
        <dbReference type="SAM" id="Coils"/>
    </source>
</evidence>
<evidence type="ECO:0000313" key="5">
    <source>
        <dbReference type="EMBL" id="KAD4983069.1"/>
    </source>
</evidence>
<dbReference type="GO" id="GO:0030686">
    <property type="term" value="C:90S preribosome"/>
    <property type="evidence" value="ECO:0007669"/>
    <property type="project" value="TreeGrafter"/>
</dbReference>
<dbReference type="AlphaFoldDB" id="A0A5N6NPK5"/>
<dbReference type="Pfam" id="PF12936">
    <property type="entry name" value="Kri1_C"/>
    <property type="match status" value="1"/>
</dbReference>
<feature type="compositionally biased region" description="Acidic residues" evidence="3">
    <location>
        <begin position="244"/>
        <end position="253"/>
    </location>
</feature>
<proteinExistence type="inferred from homology"/>
<feature type="compositionally biased region" description="Acidic residues" evidence="3">
    <location>
        <begin position="191"/>
        <end position="200"/>
    </location>
</feature>
<feature type="region of interest" description="Disordered" evidence="3">
    <location>
        <begin position="91"/>
        <end position="121"/>
    </location>
</feature>
<dbReference type="Proteomes" id="UP000326396">
    <property type="component" value="Linkage Group LG18"/>
</dbReference>
<reference evidence="5 6" key="1">
    <citation type="submission" date="2019-05" db="EMBL/GenBank/DDBJ databases">
        <title>Mikania micrantha, genome provides insights into the molecular mechanism of rapid growth.</title>
        <authorList>
            <person name="Liu B."/>
        </authorList>
    </citation>
    <scope>NUCLEOTIDE SEQUENCE [LARGE SCALE GENOMIC DNA]</scope>
    <source>
        <strain evidence="5">NLD-2019</strain>
        <tissue evidence="5">Leaf</tissue>
    </source>
</reference>